<accession>A6TNX4</accession>
<evidence type="ECO:0008006" key="3">
    <source>
        <dbReference type="Google" id="ProtNLM"/>
    </source>
</evidence>
<reference evidence="2" key="1">
    <citation type="journal article" date="2016" name="Genome Announc.">
        <title>Complete genome sequence of Alkaliphilus metalliredigens strain QYMF, an alkaliphilic and metal-reducing bacterium isolated from borax-contaminated leachate ponds.</title>
        <authorList>
            <person name="Hwang C."/>
            <person name="Copeland A."/>
            <person name="Lucas S."/>
            <person name="Lapidus A."/>
            <person name="Barry K."/>
            <person name="Detter J.C."/>
            <person name="Glavina Del Rio T."/>
            <person name="Hammon N."/>
            <person name="Israni S."/>
            <person name="Dalin E."/>
            <person name="Tice H."/>
            <person name="Pitluck S."/>
            <person name="Chertkov O."/>
            <person name="Brettin T."/>
            <person name="Bruce D."/>
            <person name="Han C."/>
            <person name="Schmutz J."/>
            <person name="Larimer F."/>
            <person name="Land M.L."/>
            <person name="Hauser L."/>
            <person name="Kyrpides N."/>
            <person name="Mikhailova N."/>
            <person name="Ye Q."/>
            <person name="Zhou J."/>
            <person name="Richardson P."/>
            <person name="Fields M.W."/>
        </authorList>
    </citation>
    <scope>NUCLEOTIDE SEQUENCE [LARGE SCALE GENOMIC DNA]</scope>
    <source>
        <strain evidence="2">QYMF</strain>
    </source>
</reference>
<dbReference type="AlphaFoldDB" id="A6TNX4"/>
<dbReference type="OrthoDB" id="1950456at2"/>
<dbReference type="HOGENOM" id="CLU_693781_0_0_9"/>
<dbReference type="InterPro" id="IPR036705">
    <property type="entry name" value="Ribosyl_crysJ1_sf"/>
</dbReference>
<name>A6TNX4_ALKMQ</name>
<dbReference type="eggNOG" id="COG1397">
    <property type="taxonomic scope" value="Bacteria"/>
</dbReference>
<dbReference type="KEGG" id="amt:Amet_1716"/>
<dbReference type="EMBL" id="CP000724">
    <property type="protein sequence ID" value="ABR47892.1"/>
    <property type="molecule type" value="Genomic_DNA"/>
</dbReference>
<dbReference type="Proteomes" id="UP000001572">
    <property type="component" value="Chromosome"/>
</dbReference>
<dbReference type="Gene3D" id="1.10.4080.10">
    <property type="entry name" value="ADP-ribosylation/Crystallin J1"/>
    <property type="match status" value="1"/>
</dbReference>
<dbReference type="RefSeq" id="WP_012062930.1">
    <property type="nucleotide sequence ID" value="NC_009633.1"/>
</dbReference>
<dbReference type="STRING" id="293826.Amet_1716"/>
<evidence type="ECO:0000313" key="2">
    <source>
        <dbReference type="Proteomes" id="UP000001572"/>
    </source>
</evidence>
<organism evidence="1 2">
    <name type="scientific">Alkaliphilus metalliredigens (strain QYMF)</name>
    <dbReference type="NCBI Taxonomy" id="293826"/>
    <lineage>
        <taxon>Bacteria</taxon>
        <taxon>Bacillati</taxon>
        <taxon>Bacillota</taxon>
        <taxon>Clostridia</taxon>
        <taxon>Peptostreptococcales</taxon>
        <taxon>Natronincolaceae</taxon>
        <taxon>Alkaliphilus</taxon>
    </lineage>
</organism>
<evidence type="ECO:0000313" key="1">
    <source>
        <dbReference type="EMBL" id="ABR47892.1"/>
    </source>
</evidence>
<sequence length="378" mass="44500">MNTSEKIKNSFVSMVYGDALGFLNENTVGETNVLEPFVFEFDSKVRVNACPGQWSYITELNMIVLKSLVDVKEKYAVKVDYSRLIHELELWQYYRHGSPENFDKKLRAKKSYYNSEYYWKNTRGDGFSRIIPIVLTNNNFQGIEEEVYKNIIYINRHPQVTLTGLLLARALFLMIEKPVTDRLELIQQLKEYLIYLKLTTLEGSIQGELPEKYGIQFEKEKVQYIMALDRVKYRKCEEHHEWGSRDVFIRSVQSLWSLMDDEAISLEGIPKKELKESLAITYSLWGAMDGQKNRPELKDEHVLENMGDYLNKLRRYQVSKDYYRGVKEEVDLFQLQKGEKAKHPLLNAVKVLERKESDAYVFLIMETKSGVYHFLKKK</sequence>
<protein>
    <recommendedName>
        <fullName evidence="3">ADP-ribosylation/Crystallin J1</fullName>
    </recommendedName>
</protein>
<gene>
    <name evidence="1" type="ordered locus">Amet_1716</name>
</gene>
<proteinExistence type="predicted"/>
<dbReference type="SUPFAM" id="SSF101478">
    <property type="entry name" value="ADP-ribosylglycohydrolase"/>
    <property type="match status" value="1"/>
</dbReference>
<keyword evidence="2" id="KW-1185">Reference proteome</keyword>